<dbReference type="EMBL" id="MT143035">
    <property type="protein sequence ID" value="QJA92074.1"/>
    <property type="molecule type" value="Genomic_DNA"/>
</dbReference>
<dbReference type="AlphaFoldDB" id="A0A6M3LFG7"/>
<accession>A0A6M3LFG7</accession>
<protein>
    <submittedName>
        <fullName evidence="1">Uncharacterized protein</fullName>
    </submittedName>
</protein>
<reference evidence="1" key="1">
    <citation type="submission" date="2020-03" db="EMBL/GenBank/DDBJ databases">
        <title>The deep terrestrial virosphere.</title>
        <authorList>
            <person name="Holmfeldt K."/>
            <person name="Nilsson E."/>
            <person name="Simone D."/>
            <person name="Lopez-Fernandez M."/>
            <person name="Wu X."/>
            <person name="de Brujin I."/>
            <person name="Lundin D."/>
            <person name="Andersson A."/>
            <person name="Bertilsson S."/>
            <person name="Dopson M."/>
        </authorList>
    </citation>
    <scope>NUCLEOTIDE SEQUENCE</scope>
    <source>
        <strain evidence="1">MM415B03196</strain>
    </source>
</reference>
<gene>
    <name evidence="1" type="ORF">MM415B03196_0011</name>
</gene>
<name>A0A6M3LFG7_9ZZZZ</name>
<proteinExistence type="predicted"/>
<evidence type="ECO:0000313" key="1">
    <source>
        <dbReference type="EMBL" id="QJA92074.1"/>
    </source>
</evidence>
<organism evidence="1">
    <name type="scientific">viral metagenome</name>
    <dbReference type="NCBI Taxonomy" id="1070528"/>
    <lineage>
        <taxon>unclassified sequences</taxon>
        <taxon>metagenomes</taxon>
        <taxon>organismal metagenomes</taxon>
    </lineage>
</organism>
<sequence>MREINLAGKYYKIHSDIVQRRLNPWKAKIGAGGLEYSDFSQAELEEYFDFRNGIGKKRGVGSDARQDWSEGIDFTNEGQAVLGPLVNSAGDFGVAPVKIIDFESKTYAIGDGKIAYSSADTPSWTTVWSTGIVISNCDDVWTTEQGANVTCGTSITKKEGTASALFAIADAVGQTSDLASIAIAETDFSSKSKVTFWVYSTVALNTNDMYLHLYDGAVKKIDVGIPAAAANTWTPCTVTVDLSTATAIDKVILYQQVDKGACTIYLDYIMAGDGLLATTPIDAIIATDATDSYLVVSSADEAIYSTDGTTWLGLTGCQGYLAFYDTKLRGIDTDGGTLHSSPANNIDGTWTEFDLTGAFGTVYDLFEGKLLADGTPTLYFCGTEGLFTIDTTNEIAYQQEVSYPPLTNAGNVGLYWNANVWVATGYGILKVAPSVATFLGPDQDDGLPATYQGKIYDFATVNNWLVFCVNGGSTDKSSILKRNSTLGGNQQVYTTSAVDKAIACIHHSPSSMYTNGRLWFGEGTYIKYMMFPDTTSNVKQIATYTYVDDSGYGKLPIFRKLAAISKTALGVAAITKSCDANEYVQVYYGLNGAAATTSLGTFKTSPKPTALTFASGLGTVFYTIQFAIKLYRGATTTNSPELESLLFYYIPTPVRISGWTFTIDASGDDGAETFTNFETIADTNTLVAFYPSGDVNKTSYSVKLTSMPSRNWWEEAGAREGQFTVTVEEVFRP</sequence>